<dbReference type="GO" id="GO:0016020">
    <property type="term" value="C:membrane"/>
    <property type="evidence" value="ECO:0007669"/>
    <property type="project" value="UniProtKB-SubCell"/>
</dbReference>
<name>A0A2J9KPC7_9ACTO</name>
<evidence type="ECO:0000313" key="9">
    <source>
        <dbReference type="Proteomes" id="UP000255284"/>
    </source>
</evidence>
<feature type="transmembrane region" description="Helical" evidence="5">
    <location>
        <begin position="112"/>
        <end position="130"/>
    </location>
</feature>
<keyword evidence="2 5" id="KW-0812">Transmembrane</keyword>
<dbReference type="GeneID" id="61167270"/>
<dbReference type="Proteomes" id="UP000255284">
    <property type="component" value="Unassembled WGS sequence"/>
</dbReference>
<evidence type="ECO:0000313" key="7">
    <source>
        <dbReference type="EMBL" id="NMX03276.1"/>
    </source>
</evidence>
<feature type="transmembrane region" description="Helical" evidence="5">
    <location>
        <begin position="71"/>
        <end position="92"/>
    </location>
</feature>
<gene>
    <name evidence="7" type="ORF">HHJ77_04885</name>
    <name evidence="8" type="ORF">NCTC11819_00468</name>
</gene>
<evidence type="ECO:0000313" key="10">
    <source>
        <dbReference type="Proteomes" id="UP000575397"/>
    </source>
</evidence>
<accession>A0A2J9KPC7</accession>
<dbReference type="Proteomes" id="UP000575397">
    <property type="component" value="Unassembled WGS sequence"/>
</dbReference>
<comment type="subcellular location">
    <subcellularLocation>
        <location evidence="1">Membrane</location>
        <topology evidence="1">Multi-pass membrane protein</topology>
    </subcellularLocation>
</comment>
<comment type="caution">
    <text evidence="7">The sequence shown here is derived from an EMBL/GenBank/DDBJ whole genome shotgun (WGS) entry which is preliminary data.</text>
</comment>
<protein>
    <submittedName>
        <fullName evidence="7">GtrA family protein</fullName>
    </submittedName>
    <submittedName>
        <fullName evidence="8">GtrA-like protein</fullName>
    </submittedName>
</protein>
<dbReference type="OrthoDB" id="384742at2"/>
<dbReference type="EMBL" id="JABCUS010000008">
    <property type="protein sequence ID" value="NMX03276.1"/>
    <property type="molecule type" value="Genomic_DNA"/>
</dbReference>
<evidence type="ECO:0000256" key="2">
    <source>
        <dbReference type="ARBA" id="ARBA00022692"/>
    </source>
</evidence>
<evidence type="ECO:0000256" key="3">
    <source>
        <dbReference type="ARBA" id="ARBA00022989"/>
    </source>
</evidence>
<keyword evidence="3 5" id="KW-1133">Transmembrane helix</keyword>
<dbReference type="GO" id="GO:0000271">
    <property type="term" value="P:polysaccharide biosynthetic process"/>
    <property type="evidence" value="ECO:0007669"/>
    <property type="project" value="InterPro"/>
</dbReference>
<reference evidence="7 10" key="2">
    <citation type="submission" date="2020-04" db="EMBL/GenBank/DDBJ databases">
        <title>Antimicrobial susceptibility and clonality of vaginal-derived multi-drug resistant Mobiluncus isolates in China.</title>
        <authorList>
            <person name="Zhang X."/>
        </authorList>
    </citation>
    <scope>NUCLEOTIDE SEQUENCE [LARGE SCALE GENOMIC DNA]</scope>
    <source>
        <strain evidence="7 10">12</strain>
    </source>
</reference>
<evidence type="ECO:0000313" key="8">
    <source>
        <dbReference type="EMBL" id="STO15924.1"/>
    </source>
</evidence>
<feature type="transmembrane region" description="Helical" evidence="5">
    <location>
        <begin position="42"/>
        <end position="59"/>
    </location>
</feature>
<evidence type="ECO:0000256" key="5">
    <source>
        <dbReference type="SAM" id="Phobius"/>
    </source>
</evidence>
<sequence length="149" mass="16770">MKRLNDTQIQALKFTLLSLSAGLVEAGSFALMELLFPFWPYWAQHGVSLTLSVIWNFTLNRRYTFKSAGNIPRAMLLVAAFYAVFIPVTMWGGELAARGFVVAGLGKGGADTIVKIATMLLNFVLEFVWWKFVVFRGTENTNDLARRRD</sequence>
<keyword evidence="4 5" id="KW-0472">Membrane</keyword>
<dbReference type="Pfam" id="PF04138">
    <property type="entry name" value="GtrA_DPMS_TM"/>
    <property type="match status" value="1"/>
</dbReference>
<evidence type="ECO:0000256" key="4">
    <source>
        <dbReference type="ARBA" id="ARBA00023136"/>
    </source>
</evidence>
<dbReference type="InterPro" id="IPR007267">
    <property type="entry name" value="GtrA_DPMS_TM"/>
</dbReference>
<evidence type="ECO:0000259" key="6">
    <source>
        <dbReference type="Pfam" id="PF04138"/>
    </source>
</evidence>
<feature type="domain" description="GtrA/DPMS transmembrane" evidence="6">
    <location>
        <begin position="13"/>
        <end position="135"/>
    </location>
</feature>
<proteinExistence type="predicted"/>
<reference evidence="8 9" key="1">
    <citation type="submission" date="2018-06" db="EMBL/GenBank/DDBJ databases">
        <authorList>
            <consortium name="Pathogen Informatics"/>
            <person name="Doyle S."/>
        </authorList>
    </citation>
    <scope>NUCLEOTIDE SEQUENCE [LARGE SCALE GENOMIC DNA]</scope>
    <source>
        <strain evidence="8 9">NCTC11819</strain>
    </source>
</reference>
<dbReference type="EMBL" id="UGGQ01000006">
    <property type="protein sequence ID" value="STO15924.1"/>
    <property type="molecule type" value="Genomic_DNA"/>
</dbReference>
<organism evidence="7 10">
    <name type="scientific">Mobiluncus mulieris</name>
    <dbReference type="NCBI Taxonomy" id="2052"/>
    <lineage>
        <taxon>Bacteria</taxon>
        <taxon>Bacillati</taxon>
        <taxon>Actinomycetota</taxon>
        <taxon>Actinomycetes</taxon>
        <taxon>Actinomycetales</taxon>
        <taxon>Actinomycetaceae</taxon>
        <taxon>Mobiluncus</taxon>
    </lineage>
</organism>
<dbReference type="AlphaFoldDB" id="A0A2J9KPC7"/>
<evidence type="ECO:0000256" key="1">
    <source>
        <dbReference type="ARBA" id="ARBA00004141"/>
    </source>
</evidence>
<dbReference type="RefSeq" id="WP_004013093.1">
    <property type="nucleotide sequence ID" value="NZ_CAMPUA010000003.1"/>
</dbReference>